<protein>
    <submittedName>
        <fullName evidence="2">Uncharacterized protein</fullName>
    </submittedName>
</protein>
<sequence>MNNATGIKQKKEQNKLVTGHRTSAKRSTKTDNLILHRKVPFIFLGLPHGMGRVKSLTDF</sequence>
<organism evidence="2 3">
    <name type="scientific">Pseudomonas gessardii</name>
    <dbReference type="NCBI Taxonomy" id="78544"/>
    <lineage>
        <taxon>Bacteria</taxon>
        <taxon>Pseudomonadati</taxon>
        <taxon>Pseudomonadota</taxon>
        <taxon>Gammaproteobacteria</taxon>
        <taxon>Pseudomonadales</taxon>
        <taxon>Pseudomonadaceae</taxon>
        <taxon>Pseudomonas</taxon>
    </lineage>
</organism>
<dbReference type="Proteomes" id="UP000814003">
    <property type="component" value="Unassembled WGS sequence"/>
</dbReference>
<comment type="caution">
    <text evidence="2">The sequence shown here is derived from an EMBL/GenBank/DDBJ whole genome shotgun (WGS) entry which is preliminary data.</text>
</comment>
<dbReference type="RefSeq" id="WP_154220661.1">
    <property type="nucleotide sequence ID" value="NZ_CBCRYT010000053.1"/>
</dbReference>
<feature type="region of interest" description="Disordered" evidence="1">
    <location>
        <begin position="1"/>
        <end position="30"/>
    </location>
</feature>
<dbReference type="GeneID" id="70105253"/>
<reference evidence="2 3" key="1">
    <citation type="submission" date="2019-11" db="EMBL/GenBank/DDBJ databases">
        <title>Epiphytic Pseudomonas syringae from cherry orchards.</title>
        <authorList>
            <person name="Hulin M.T."/>
        </authorList>
    </citation>
    <scope>NUCLEOTIDE SEQUENCE [LARGE SCALE GENOMIC DNA]</scope>
    <source>
        <strain evidence="2 3">PA-6-5B</strain>
    </source>
</reference>
<dbReference type="EMBL" id="WKED01000050">
    <property type="protein sequence ID" value="MCF5109462.1"/>
    <property type="molecule type" value="Genomic_DNA"/>
</dbReference>
<keyword evidence="3" id="KW-1185">Reference proteome</keyword>
<evidence type="ECO:0000313" key="3">
    <source>
        <dbReference type="Proteomes" id="UP000814003"/>
    </source>
</evidence>
<accession>A0ABS9FDJ9</accession>
<evidence type="ECO:0000256" key="1">
    <source>
        <dbReference type="SAM" id="MobiDB-lite"/>
    </source>
</evidence>
<proteinExistence type="predicted"/>
<gene>
    <name evidence="2" type="ORF">GIW56_21760</name>
</gene>
<evidence type="ECO:0000313" key="2">
    <source>
        <dbReference type="EMBL" id="MCF5109462.1"/>
    </source>
</evidence>
<name>A0ABS9FDJ9_9PSED</name>